<dbReference type="EMBL" id="SWDX01000011">
    <property type="protein sequence ID" value="TKC56912.1"/>
    <property type="molecule type" value="Genomic_DNA"/>
</dbReference>
<dbReference type="RefSeq" id="WP_136881827.1">
    <property type="nucleotide sequence ID" value="NZ_SWDX01000011.1"/>
</dbReference>
<protein>
    <recommendedName>
        <fullName evidence="3">PKD-like family protein</fullName>
    </recommendedName>
</protein>
<dbReference type="InterPro" id="IPR032183">
    <property type="entry name" value="PKD-like"/>
</dbReference>
<dbReference type="Pfam" id="PF16407">
    <property type="entry name" value="PKD_2"/>
    <property type="match status" value="1"/>
</dbReference>
<dbReference type="Proteomes" id="UP000309594">
    <property type="component" value="Unassembled WGS sequence"/>
</dbReference>
<gene>
    <name evidence="1" type="ORF">FBD94_22195</name>
</gene>
<reference evidence="1 2" key="1">
    <citation type="submission" date="2019-04" db="EMBL/GenBank/DDBJ databases">
        <title>Pedobacter sp. RP-1-16 sp. nov., isolated from Arctic soil.</title>
        <authorList>
            <person name="Dahal R.H."/>
            <person name="Kim D.-U."/>
        </authorList>
    </citation>
    <scope>NUCLEOTIDE SEQUENCE [LARGE SCALE GENOMIC DNA]</scope>
    <source>
        <strain evidence="1 2">RP-1-16</strain>
    </source>
</reference>
<comment type="caution">
    <text evidence="1">The sequence shown here is derived from an EMBL/GenBank/DDBJ whole genome shotgun (WGS) entry which is preliminary data.</text>
</comment>
<evidence type="ECO:0000313" key="1">
    <source>
        <dbReference type="EMBL" id="TKC56912.1"/>
    </source>
</evidence>
<organism evidence="1 2">
    <name type="scientific">Pedobacter hiemivivus</name>
    <dbReference type="NCBI Taxonomy" id="2530454"/>
    <lineage>
        <taxon>Bacteria</taxon>
        <taxon>Pseudomonadati</taxon>
        <taxon>Bacteroidota</taxon>
        <taxon>Sphingobacteriia</taxon>
        <taxon>Sphingobacteriales</taxon>
        <taxon>Sphingobacteriaceae</taxon>
        <taxon>Pedobacter</taxon>
    </lineage>
</organism>
<accession>A0A4U1G7P4</accession>
<name>A0A4U1G7P4_9SPHI</name>
<dbReference type="AlphaFoldDB" id="A0A4U1G7P4"/>
<dbReference type="SUPFAM" id="SSF63829">
    <property type="entry name" value="Calcium-dependent phosphotriesterase"/>
    <property type="match status" value="1"/>
</dbReference>
<proteinExistence type="predicted"/>
<sequence length="477" mass="52471">MKQKLLYLLAFAAIFYTSCKKDLGNYTYSPPSEPVVKGILDANIPALIGDSLIIKPEVSLAGADPLKDLTFEWRITLLEELREISYTGYPLKMLFNLGTGERSSTLIVTDKRNGLIYKYKFKITGTTQFSQGTLILSNDGGTAKLSFVKPDNTILANIYESLQTGSLPKNPVQLYYSKPLPYQLLSKEEYWILCNDPATGSAIVNPSTLLYKDNFKSQFFLPASTIVPGRMETLMGTVAQGVINGKLFIGVQSTAPFAPDYGKFANEQIGDYTLSPYFTHGGAFYLGYDLKSKGLVTFDGGGNYLGKTYTSSTLPTAPFDPKNIGLTNLIYMKASSAGTTYAFFKEADGNTYELRFNNQLTADTKSIVAEEKRIFAGSSLVQADSKWVRNSINVFYFSTNDKVYRYNPIGQTLEMQEANFAGKKISMIKISDDGNKLYVGVEGALHTLDISGTKKGNILSTINGIPGSPVDFLTRTN</sequence>
<evidence type="ECO:0000313" key="2">
    <source>
        <dbReference type="Proteomes" id="UP000309594"/>
    </source>
</evidence>
<evidence type="ECO:0008006" key="3">
    <source>
        <dbReference type="Google" id="ProtNLM"/>
    </source>
</evidence>